<name>A0ABY8MIJ6_9SPIO</name>
<feature type="transmembrane region" description="Helical" evidence="2">
    <location>
        <begin position="26"/>
        <end position="50"/>
    </location>
</feature>
<keyword evidence="2" id="KW-0812">Transmembrane</keyword>
<evidence type="ECO:0000256" key="1">
    <source>
        <dbReference type="SAM" id="MobiDB-lite"/>
    </source>
</evidence>
<protein>
    <submittedName>
        <fullName evidence="3">Uncharacterized protein</fullName>
    </submittedName>
</protein>
<feature type="region of interest" description="Disordered" evidence="1">
    <location>
        <begin position="358"/>
        <end position="387"/>
    </location>
</feature>
<evidence type="ECO:0000313" key="3">
    <source>
        <dbReference type="EMBL" id="WGK69837.1"/>
    </source>
</evidence>
<keyword evidence="2" id="KW-1133">Transmembrane helix</keyword>
<reference evidence="3 4" key="1">
    <citation type="submission" date="2023-04" db="EMBL/GenBank/DDBJ databases">
        <title>Spirochaete genome identified in red abalone sample constitutes a novel genus.</title>
        <authorList>
            <person name="Sharma S.P."/>
            <person name="Purcell C.M."/>
            <person name="Hyde J.R."/>
            <person name="Severin A.J."/>
        </authorList>
    </citation>
    <scope>NUCLEOTIDE SEQUENCE [LARGE SCALE GENOMIC DNA]</scope>
    <source>
        <strain evidence="3 4">SP-2023</strain>
    </source>
</reference>
<gene>
    <name evidence="3" type="ORF">P0082_02960</name>
</gene>
<sequence>MAGIITMCAMSGGSDMQSSVRSVRPIGIGVGFAQIFCGLLLAIVSLLLLASLTLLTPLVPLGAYQLKSQRFEPDKYYIGEHVRMILEVEVSPAELGPGIFHSYANSLESSSPDGKSQGRSEEKVQEKLHGQLQGRLRVSDRGRLPDNLSYRIHSLNIFPAGVLHTYVVEISYAVFTTEIGRISAFEIEGFTIPQLTIPRALSSLTKDGRSPDVGNNPIDQGLPSLESTPLSLPRVDLTIALLIQVVVLLPIFLLQSSRRLRLWAGNLRQKYLHKRPYRQFLRQLNMLQQKEDLSVREYYRILSSQVRYYLGHRTRHPCSAYTTEELSRLNMKFLAEPQKLWQQVLAVLRAGDDLRFRGGDVPGRGQDGQSGQSDSPAHRTPGLVPVSQMQKDREVGTIIQFAKLIERQYQKKQQELLHV</sequence>
<proteinExistence type="predicted"/>
<dbReference type="Proteomes" id="UP001228690">
    <property type="component" value="Chromosome"/>
</dbReference>
<organism evidence="3 4">
    <name type="scientific">Candidatus Haliotispira prima</name>
    <dbReference type="NCBI Taxonomy" id="3034016"/>
    <lineage>
        <taxon>Bacteria</taxon>
        <taxon>Pseudomonadati</taxon>
        <taxon>Spirochaetota</taxon>
        <taxon>Spirochaetia</taxon>
        <taxon>Spirochaetales</taxon>
        <taxon>Spirochaetaceae</taxon>
        <taxon>Candidatus Haliotispira</taxon>
    </lineage>
</organism>
<accession>A0ABY8MIJ6</accession>
<keyword evidence="4" id="KW-1185">Reference proteome</keyword>
<dbReference type="RefSeq" id="WP_326928032.1">
    <property type="nucleotide sequence ID" value="NZ_CP123443.1"/>
</dbReference>
<evidence type="ECO:0000256" key="2">
    <source>
        <dbReference type="SAM" id="Phobius"/>
    </source>
</evidence>
<keyword evidence="2" id="KW-0472">Membrane</keyword>
<dbReference type="EMBL" id="CP123443">
    <property type="protein sequence ID" value="WGK69837.1"/>
    <property type="molecule type" value="Genomic_DNA"/>
</dbReference>
<evidence type="ECO:0000313" key="4">
    <source>
        <dbReference type="Proteomes" id="UP001228690"/>
    </source>
</evidence>